<dbReference type="Proteomes" id="UP000233293">
    <property type="component" value="Unassembled WGS sequence"/>
</dbReference>
<protein>
    <recommendedName>
        <fullName evidence="2">3-hydroxyisobutyryl-CoA hydrolase</fullName>
        <ecNumber evidence="2">3.1.2.4</ecNumber>
    </recommendedName>
</protein>
<dbReference type="AlphaFoldDB" id="A0A2N3Q1N1"/>
<feature type="domain" description="Enoyl-CoA hydratase/isomerase" evidence="4">
    <location>
        <begin position="13"/>
        <end position="318"/>
    </location>
</feature>
<dbReference type="Pfam" id="PF16113">
    <property type="entry name" value="ECH_2"/>
    <property type="match status" value="1"/>
</dbReference>
<dbReference type="SUPFAM" id="SSF52096">
    <property type="entry name" value="ClpP/crotonase"/>
    <property type="match status" value="1"/>
</dbReference>
<dbReference type="OrthoDB" id="9790967at2"/>
<evidence type="ECO:0000259" key="4">
    <source>
        <dbReference type="Pfam" id="PF16113"/>
    </source>
</evidence>
<dbReference type="EC" id="3.1.2.4" evidence="2"/>
<comment type="caution">
    <text evidence="5">The sequence shown here is derived from an EMBL/GenBank/DDBJ whole genome shotgun (WGS) entry which is preliminary data.</text>
</comment>
<name>A0A2N3Q1N1_9PROT</name>
<comment type="catalytic activity">
    <reaction evidence="1">
        <text>3-hydroxy-2-methylpropanoyl-CoA + H2O = 3-hydroxy-2-methylpropanoate + CoA + H(+)</text>
        <dbReference type="Rhea" id="RHEA:20888"/>
        <dbReference type="ChEBI" id="CHEBI:11805"/>
        <dbReference type="ChEBI" id="CHEBI:15377"/>
        <dbReference type="ChEBI" id="CHEBI:15378"/>
        <dbReference type="ChEBI" id="CHEBI:57287"/>
        <dbReference type="ChEBI" id="CHEBI:57340"/>
        <dbReference type="EC" id="3.1.2.4"/>
    </reaction>
</comment>
<dbReference type="Gene3D" id="3.90.226.10">
    <property type="entry name" value="2-enoyl-CoA Hydratase, Chain A, domain 1"/>
    <property type="match status" value="1"/>
</dbReference>
<keyword evidence="6" id="KW-1185">Reference proteome</keyword>
<dbReference type="GO" id="GO:0006574">
    <property type="term" value="P:L-valine catabolic process"/>
    <property type="evidence" value="ECO:0007669"/>
    <property type="project" value="TreeGrafter"/>
</dbReference>
<evidence type="ECO:0000313" key="6">
    <source>
        <dbReference type="Proteomes" id="UP000233293"/>
    </source>
</evidence>
<dbReference type="NCBIfam" id="NF004127">
    <property type="entry name" value="PRK05617.1"/>
    <property type="match status" value="1"/>
</dbReference>
<evidence type="ECO:0000256" key="1">
    <source>
        <dbReference type="ARBA" id="ARBA00001709"/>
    </source>
</evidence>
<dbReference type="CDD" id="cd06558">
    <property type="entry name" value="crotonase-like"/>
    <property type="match status" value="1"/>
</dbReference>
<gene>
    <name evidence="5" type="ORF">CWS72_01660</name>
</gene>
<proteinExistence type="predicted"/>
<sequence length="320" mass="34584">MDPEVIATLNGGVGVIILDRPRALNALTLPMIRQIRSALEDWRHASAVRAVILKSAGKAFCAGGDIRAVREASLAGEHERNEAFFSEEYDLVHAIGTYPKPYVALIDGVAMGGGLGLSINGRYRVVTERALLAMPETAIGFFPDVGASYFLPRLPGGIGLYLGLTGARIGAADAVYCGLATHHLSSSELSGLEEEIIRHPDAIEGILAERQNPGGPAPLADRRELLDRSFSAGDRQALIQACEESASDWGVETAATLRSVSPQSLDVTMDLLRRGVGQSLRACLDRELVLTRKITRSDDFLEGVRAMLVDKDRQPRWRTT</sequence>
<dbReference type="InterPro" id="IPR045004">
    <property type="entry name" value="ECH_dom"/>
</dbReference>
<evidence type="ECO:0000256" key="3">
    <source>
        <dbReference type="ARBA" id="ARBA00022801"/>
    </source>
</evidence>
<accession>A0A2N3Q1N1</accession>
<reference evidence="6" key="1">
    <citation type="submission" date="2017-12" db="EMBL/GenBank/DDBJ databases">
        <title>Draft genome sequence of Telmatospirillum siberiense 26-4b1T, an acidotolerant peatland alphaproteobacterium potentially involved in sulfur cycling.</title>
        <authorList>
            <person name="Hausmann B."/>
            <person name="Pjevac P."/>
            <person name="Schreck K."/>
            <person name="Herbold C.W."/>
            <person name="Daims H."/>
            <person name="Wagner M."/>
            <person name="Pester M."/>
            <person name="Loy A."/>
        </authorList>
    </citation>
    <scope>NUCLEOTIDE SEQUENCE [LARGE SCALE GENOMIC DNA]</scope>
    <source>
        <strain evidence="6">26-4b1</strain>
    </source>
</reference>
<dbReference type="EMBL" id="PIUM01000001">
    <property type="protein sequence ID" value="PKU26570.1"/>
    <property type="molecule type" value="Genomic_DNA"/>
</dbReference>
<dbReference type="InterPro" id="IPR032259">
    <property type="entry name" value="HIBYL-CoA-H"/>
</dbReference>
<dbReference type="PANTHER" id="PTHR43176">
    <property type="entry name" value="3-HYDROXYISOBUTYRYL-COA HYDROLASE-RELATED"/>
    <property type="match status" value="1"/>
</dbReference>
<organism evidence="5 6">
    <name type="scientific">Telmatospirillum siberiense</name>
    <dbReference type="NCBI Taxonomy" id="382514"/>
    <lineage>
        <taxon>Bacteria</taxon>
        <taxon>Pseudomonadati</taxon>
        <taxon>Pseudomonadota</taxon>
        <taxon>Alphaproteobacteria</taxon>
        <taxon>Rhodospirillales</taxon>
        <taxon>Rhodospirillaceae</taxon>
        <taxon>Telmatospirillum</taxon>
    </lineage>
</organism>
<dbReference type="RefSeq" id="WP_101248802.1">
    <property type="nucleotide sequence ID" value="NZ_PIUM01000001.1"/>
</dbReference>
<dbReference type="PANTHER" id="PTHR43176:SF3">
    <property type="entry name" value="3-HYDROXYISOBUTYRYL-COA HYDROLASE, MITOCHONDRIAL"/>
    <property type="match status" value="1"/>
</dbReference>
<dbReference type="InterPro" id="IPR029045">
    <property type="entry name" value="ClpP/crotonase-like_dom_sf"/>
</dbReference>
<keyword evidence="3" id="KW-0378">Hydrolase</keyword>
<evidence type="ECO:0000256" key="2">
    <source>
        <dbReference type="ARBA" id="ARBA00011915"/>
    </source>
</evidence>
<evidence type="ECO:0000313" key="5">
    <source>
        <dbReference type="EMBL" id="PKU26570.1"/>
    </source>
</evidence>
<dbReference type="GO" id="GO:0003860">
    <property type="term" value="F:3-hydroxyisobutyryl-CoA hydrolase activity"/>
    <property type="evidence" value="ECO:0007669"/>
    <property type="project" value="UniProtKB-EC"/>
</dbReference>